<name>A0A0W0FTM2_MONRR</name>
<feature type="region of interest" description="Disordered" evidence="1">
    <location>
        <begin position="589"/>
        <end position="622"/>
    </location>
</feature>
<reference evidence="2 3" key="1">
    <citation type="submission" date="2015-12" db="EMBL/GenBank/DDBJ databases">
        <title>Draft genome sequence of Moniliophthora roreri, the causal agent of frosty pod rot of cacao.</title>
        <authorList>
            <person name="Aime M.C."/>
            <person name="Diaz-Valderrama J.R."/>
            <person name="Kijpornyongpan T."/>
            <person name="Phillips-Mora W."/>
        </authorList>
    </citation>
    <scope>NUCLEOTIDE SEQUENCE [LARGE SCALE GENOMIC DNA]</scope>
    <source>
        <strain evidence="2 3">MCA 2952</strain>
    </source>
</reference>
<evidence type="ECO:0000313" key="2">
    <source>
        <dbReference type="EMBL" id="KTB39693.1"/>
    </source>
</evidence>
<feature type="compositionally biased region" description="Polar residues" evidence="1">
    <location>
        <begin position="606"/>
        <end position="617"/>
    </location>
</feature>
<evidence type="ECO:0000256" key="1">
    <source>
        <dbReference type="SAM" id="MobiDB-lite"/>
    </source>
</evidence>
<dbReference type="AlphaFoldDB" id="A0A0W0FTM2"/>
<organism evidence="2 3">
    <name type="scientific">Moniliophthora roreri</name>
    <name type="common">Frosty pod rot fungus</name>
    <name type="synonym">Monilia roreri</name>
    <dbReference type="NCBI Taxonomy" id="221103"/>
    <lineage>
        <taxon>Eukaryota</taxon>
        <taxon>Fungi</taxon>
        <taxon>Dikarya</taxon>
        <taxon>Basidiomycota</taxon>
        <taxon>Agaricomycotina</taxon>
        <taxon>Agaricomycetes</taxon>
        <taxon>Agaricomycetidae</taxon>
        <taxon>Agaricales</taxon>
        <taxon>Marasmiineae</taxon>
        <taxon>Marasmiaceae</taxon>
        <taxon>Moniliophthora</taxon>
    </lineage>
</organism>
<comment type="caution">
    <text evidence="2">The sequence shown here is derived from an EMBL/GenBank/DDBJ whole genome shotgun (WGS) entry which is preliminary data.</text>
</comment>
<protein>
    <submittedName>
        <fullName evidence="2">Uncharacterized protein</fullName>
    </submittedName>
</protein>
<dbReference type="Proteomes" id="UP000054988">
    <property type="component" value="Unassembled WGS sequence"/>
</dbReference>
<proteinExistence type="predicted"/>
<evidence type="ECO:0000313" key="3">
    <source>
        <dbReference type="Proteomes" id="UP000054988"/>
    </source>
</evidence>
<sequence>MLQALALLTKQLALLPPPSHSTALEMSFTGCSRVSIKGKNTFNHVEGNQINGTVHGNVIFNAGQEVVRRTKYDQPSQFHEVILGDVILEKELHSSDFDWKLRHWRVLARHKTQRTIYTVEIVGRTTKFTAMTYEGEDAKRVWEEDFERFSCTKNLGSFQLFGINQSSIPMLIFHNELIPLQHCYKSSFWSSVYLTCLVENNGWSHTSVWMDMRGSLCGGAEGPYAYWIPSDADGSLIVPTKADMLKDNICFQFFCKIRSRVDDSILWCAHYSRGSIFLDDLLLGTADDPRSKNPDDPVWNSTTYSYLCDLQQDPFYHLLMNIISELQFDTVYSPSMEAVARWPQGAGSLWELDQSEWRGLVDETVLDGGLTHFMLDLTHWQNVHLEASYNNWKLQSAWLSQSSWVFDALNVTEGEEHFFLIDLPSLTIESTLHEYDGLAAFFNLCDGKPPIKETPPAPSPIYLFLHPFPKSLSELITWRCQPYFWSFDKTGQSGMSEEECGKWGLPVLTSRIIGHFWVPQWPTYTYTALRDWQEACDFDPATSDWARSRRYPEFEVVSQRCFEEVVDIQGNQQFMPNEMVVAAPPNDALQTKAKPRSQKAKAVGKSDNNAATATTSQPKKKRFKPWRIPDLICSKWLYCSDWKEKPENKEKTMDEFEDHWAWFEKNEKDELHKYQELSHKKNSKARNNA</sequence>
<accession>A0A0W0FTM2</accession>
<dbReference type="EMBL" id="LATX01001644">
    <property type="protein sequence ID" value="KTB39693.1"/>
    <property type="molecule type" value="Genomic_DNA"/>
</dbReference>
<gene>
    <name evidence="2" type="ORF">WG66_7725</name>
</gene>